<dbReference type="InterPro" id="IPR050598">
    <property type="entry name" value="AminoAcid_Transporter"/>
</dbReference>
<accession>A0A0L0HB89</accession>
<dbReference type="EMBL" id="KQ257459">
    <property type="protein sequence ID" value="KNC98850.1"/>
    <property type="molecule type" value="Genomic_DNA"/>
</dbReference>
<keyword evidence="3 6" id="KW-1133">Transmembrane helix</keyword>
<dbReference type="Pfam" id="PF13520">
    <property type="entry name" value="AA_permease_2"/>
    <property type="match status" value="1"/>
</dbReference>
<dbReference type="FunFam" id="1.20.1740.10:FF:000042">
    <property type="entry name" value="Similar to amino acid transporter"/>
    <property type="match status" value="1"/>
</dbReference>
<keyword evidence="8" id="KW-1185">Reference proteome</keyword>
<dbReference type="RefSeq" id="XP_016606890.1">
    <property type="nucleotide sequence ID" value="XM_016757469.1"/>
</dbReference>
<feature type="transmembrane region" description="Helical" evidence="6">
    <location>
        <begin position="401"/>
        <end position="422"/>
    </location>
</feature>
<feature type="transmembrane region" description="Helical" evidence="6">
    <location>
        <begin position="482"/>
        <end position="503"/>
    </location>
</feature>
<name>A0A0L0HB89_SPIPD</name>
<keyword evidence="2 6" id="KW-0812">Transmembrane</keyword>
<dbReference type="OMA" id="TYWVISF"/>
<gene>
    <name evidence="7" type="ORF">SPPG_09310</name>
</gene>
<dbReference type="AlphaFoldDB" id="A0A0L0HB89"/>
<evidence type="ECO:0000256" key="3">
    <source>
        <dbReference type="ARBA" id="ARBA00022989"/>
    </source>
</evidence>
<dbReference type="PANTHER" id="PTHR11785">
    <property type="entry name" value="AMINO ACID TRANSPORTER"/>
    <property type="match status" value="1"/>
</dbReference>
<dbReference type="InterPro" id="IPR002293">
    <property type="entry name" value="AA/rel_permease1"/>
</dbReference>
<evidence type="ECO:0000256" key="1">
    <source>
        <dbReference type="ARBA" id="ARBA00004141"/>
    </source>
</evidence>
<evidence type="ECO:0000256" key="5">
    <source>
        <dbReference type="SAM" id="MobiDB-lite"/>
    </source>
</evidence>
<reference evidence="7 8" key="1">
    <citation type="submission" date="2009-08" db="EMBL/GenBank/DDBJ databases">
        <title>The Genome Sequence of Spizellomyces punctatus strain DAOM BR117.</title>
        <authorList>
            <consortium name="The Broad Institute Genome Sequencing Platform"/>
            <person name="Russ C."/>
            <person name="Cuomo C."/>
            <person name="Shea T."/>
            <person name="Young S.K."/>
            <person name="Zeng Q."/>
            <person name="Koehrsen M."/>
            <person name="Haas B."/>
            <person name="Borodovsky M."/>
            <person name="Guigo R."/>
            <person name="Alvarado L."/>
            <person name="Berlin A."/>
            <person name="Bochicchio J."/>
            <person name="Borenstein D."/>
            <person name="Chapman S."/>
            <person name="Chen Z."/>
            <person name="Engels R."/>
            <person name="Freedman E."/>
            <person name="Gellesch M."/>
            <person name="Goldberg J."/>
            <person name="Griggs A."/>
            <person name="Gujja S."/>
            <person name="Heiman D."/>
            <person name="Hepburn T."/>
            <person name="Howarth C."/>
            <person name="Jen D."/>
            <person name="Larson L."/>
            <person name="Lewis B."/>
            <person name="Mehta T."/>
            <person name="Park D."/>
            <person name="Pearson M."/>
            <person name="Roberts A."/>
            <person name="Saif S."/>
            <person name="Shenoy N."/>
            <person name="Sisk P."/>
            <person name="Stolte C."/>
            <person name="Sykes S."/>
            <person name="Thomson T."/>
            <person name="Walk T."/>
            <person name="White J."/>
            <person name="Yandava C."/>
            <person name="Burger G."/>
            <person name="Gray M.W."/>
            <person name="Holland P.W.H."/>
            <person name="King N."/>
            <person name="Lang F.B.F."/>
            <person name="Roger A.J."/>
            <person name="Ruiz-Trillo I."/>
            <person name="Lander E."/>
            <person name="Nusbaum C."/>
        </authorList>
    </citation>
    <scope>NUCLEOTIDE SEQUENCE [LARGE SCALE GENOMIC DNA]</scope>
    <source>
        <strain evidence="7 8">DAOM BR117</strain>
    </source>
</reference>
<sequence length="644" mass="69592">MPERVDNEQFANFSKQTESVPLAEGTTKPDSLLERLSSFDSDNHFPSAEDGDLDLDYDFDLDDDINALLPPNDRIPFPPPSSRQASSPSFDFGAVHLIPLSSTLSKSETELPQNLTFWSGLALIIGMSIGSGIFASPGPVFAYTGSVGGALGVWILAGLLAITGGLCYAELGAAIPDSGGEHPYLMRAYGSLPAFLFSWTGVTVTRPGSVAIITVICAEYLVRLLLYANPSAADNPPMWLVKLIALLCIGGLTIVNCISTRLGTAVQDVFTVLKLVSLLVIGTIGLVKLGEAGIGVNKNSGTNGESHNFHHSSIFEGGSRNAGDYALALYSALWAYDGWNNLNMVAGELKNPARDLPRAIVAGPAIVIVCYVLANIAYYAVLPEDVIVKSNTIAMDFGKRVFGHVGGIIIPLIVIGSTLGAANASIFSGARVAYVSARSSHVPLFLGKIHSQYRTPFNALITQSVLSCIFILFGSFTSLVNFYSMIAWLFYLLAVLALVVLRWKEPHLERPYRVWMVMPAIFMVVVIFLLTLSVKGAPTEAIGALVFMGSGVPLWWIVVRKEIGWEVLGQTLTRSIGAVFSVVLHILPSQIRGSITSISLSALSPAAVKTRIKEWWQDRATHWNYRKQRSQEDGLEMDETGMAF</sequence>
<evidence type="ECO:0000256" key="2">
    <source>
        <dbReference type="ARBA" id="ARBA00022692"/>
    </source>
</evidence>
<dbReference type="OrthoDB" id="5982228at2759"/>
<dbReference type="GeneID" id="27692435"/>
<feature type="transmembrane region" description="Helical" evidence="6">
    <location>
        <begin position="115"/>
        <end position="134"/>
    </location>
</feature>
<dbReference type="GO" id="GO:0015179">
    <property type="term" value="F:L-amino acid transmembrane transporter activity"/>
    <property type="evidence" value="ECO:0007669"/>
    <property type="project" value="TreeGrafter"/>
</dbReference>
<feature type="compositionally biased region" description="Polar residues" evidence="5">
    <location>
        <begin position="9"/>
        <end position="19"/>
    </location>
</feature>
<protein>
    <recommendedName>
        <fullName evidence="9">Amino acid permease</fullName>
    </recommendedName>
</protein>
<evidence type="ECO:0000256" key="4">
    <source>
        <dbReference type="ARBA" id="ARBA00023136"/>
    </source>
</evidence>
<dbReference type="eggNOG" id="KOG1287">
    <property type="taxonomic scope" value="Eukaryota"/>
</dbReference>
<dbReference type="VEuPathDB" id="FungiDB:SPPG_09310"/>
<keyword evidence="4 6" id="KW-0472">Membrane</keyword>
<dbReference type="GO" id="GO:0016020">
    <property type="term" value="C:membrane"/>
    <property type="evidence" value="ECO:0007669"/>
    <property type="project" value="UniProtKB-SubCell"/>
</dbReference>
<feature type="transmembrane region" description="Helical" evidence="6">
    <location>
        <begin position="140"/>
        <end position="163"/>
    </location>
</feature>
<feature type="transmembrane region" description="Helical" evidence="6">
    <location>
        <begin position="359"/>
        <end position="381"/>
    </location>
</feature>
<evidence type="ECO:0000313" key="7">
    <source>
        <dbReference type="EMBL" id="KNC98850.1"/>
    </source>
</evidence>
<dbReference type="Gene3D" id="1.20.1740.10">
    <property type="entry name" value="Amino acid/polyamine transporter I"/>
    <property type="match status" value="1"/>
</dbReference>
<feature type="transmembrane region" description="Helical" evidence="6">
    <location>
        <begin position="239"/>
        <end position="263"/>
    </location>
</feature>
<dbReference type="InParanoid" id="A0A0L0HB89"/>
<dbReference type="PANTHER" id="PTHR11785:SF512">
    <property type="entry name" value="SOBREMESA, ISOFORM B"/>
    <property type="match status" value="1"/>
</dbReference>
<feature type="transmembrane region" description="Helical" evidence="6">
    <location>
        <begin position="269"/>
        <end position="289"/>
    </location>
</feature>
<evidence type="ECO:0008006" key="9">
    <source>
        <dbReference type="Google" id="ProtNLM"/>
    </source>
</evidence>
<dbReference type="Proteomes" id="UP000053201">
    <property type="component" value="Unassembled WGS sequence"/>
</dbReference>
<dbReference type="STRING" id="645134.A0A0L0HB89"/>
<proteinExistence type="predicted"/>
<comment type="subcellular location">
    <subcellularLocation>
        <location evidence="1">Membrane</location>
        <topology evidence="1">Multi-pass membrane protein</topology>
    </subcellularLocation>
</comment>
<evidence type="ECO:0000313" key="8">
    <source>
        <dbReference type="Proteomes" id="UP000053201"/>
    </source>
</evidence>
<organism evidence="7 8">
    <name type="scientific">Spizellomyces punctatus (strain DAOM BR117)</name>
    <dbReference type="NCBI Taxonomy" id="645134"/>
    <lineage>
        <taxon>Eukaryota</taxon>
        <taxon>Fungi</taxon>
        <taxon>Fungi incertae sedis</taxon>
        <taxon>Chytridiomycota</taxon>
        <taxon>Chytridiomycota incertae sedis</taxon>
        <taxon>Chytridiomycetes</taxon>
        <taxon>Spizellomycetales</taxon>
        <taxon>Spizellomycetaceae</taxon>
        <taxon>Spizellomyces</taxon>
    </lineage>
</organism>
<evidence type="ECO:0000256" key="6">
    <source>
        <dbReference type="SAM" id="Phobius"/>
    </source>
</evidence>
<feature type="transmembrane region" description="Helical" evidence="6">
    <location>
        <begin position="515"/>
        <end position="535"/>
    </location>
</feature>
<feature type="region of interest" description="Disordered" evidence="5">
    <location>
        <begin position="1"/>
        <end position="27"/>
    </location>
</feature>
<feature type="transmembrane region" description="Helical" evidence="6">
    <location>
        <begin position="541"/>
        <end position="559"/>
    </location>
</feature>